<dbReference type="Pfam" id="PF13812">
    <property type="entry name" value="PPR_3"/>
    <property type="match status" value="3"/>
</dbReference>
<dbReference type="RefSeq" id="XP_004340718.1">
    <property type="nucleotide sequence ID" value="XM_004340670.1"/>
</dbReference>
<sequence length="345" mass="37838">MKTDGVKPSAITYNALISALASKENRDVEALVRLVDEMKSQGLTPSVVTYNTLILACRGPSAHRGGGHDDGDDREEDEAEEERRLERALGLLHDMKREGLTPDVITLHSLVRVAIHDDEGDAGNRTRRRRQKNAEDEDAGAGGGGDARRQRGEAAARQVDRALALIDRLTADFPGLTPNAHLYNGLIALCQLGGRADKATALYRRMREAGLQPTIDTFRSLLSSLDHHNDDQAEAQTAAAKQAMELLEEMKRDGPAPTPAIYGKVIEVVVRGRGRGGWDEACGLVREMEARGLLVSAKVYNVLLGESVRAGDAQRAQEVLREMRRKDVPGDYKTSLLRKEAERLH</sequence>
<reference evidence="3 4" key="1">
    <citation type="journal article" date="2013" name="Genome Biol.">
        <title>Genome of Acanthamoeba castellanii highlights extensive lateral gene transfer and early evolution of tyrosine kinase signaling.</title>
        <authorList>
            <person name="Clarke M."/>
            <person name="Lohan A.J."/>
            <person name="Liu B."/>
            <person name="Lagkouvardos I."/>
            <person name="Roy S."/>
            <person name="Zafar N."/>
            <person name="Bertelli C."/>
            <person name="Schilde C."/>
            <person name="Kianianmomeni A."/>
            <person name="Burglin T.R."/>
            <person name="Frech C."/>
            <person name="Turcotte B."/>
            <person name="Kopec K.O."/>
            <person name="Synnott J.M."/>
            <person name="Choo C."/>
            <person name="Paponov I."/>
            <person name="Finkler A."/>
            <person name="Soon Heng Tan C."/>
            <person name="Hutchins A.P."/>
            <person name="Weinmeier T."/>
            <person name="Rattei T."/>
            <person name="Chu J.S."/>
            <person name="Gimenez G."/>
            <person name="Irimia M."/>
            <person name="Rigden D.J."/>
            <person name="Fitzpatrick D.A."/>
            <person name="Lorenzo-Morales J."/>
            <person name="Bateman A."/>
            <person name="Chiu C.H."/>
            <person name="Tang P."/>
            <person name="Hegemann P."/>
            <person name="Fromm H."/>
            <person name="Raoult D."/>
            <person name="Greub G."/>
            <person name="Miranda-Saavedra D."/>
            <person name="Chen N."/>
            <person name="Nash P."/>
            <person name="Ginger M.L."/>
            <person name="Horn M."/>
            <person name="Schaap P."/>
            <person name="Caler L."/>
            <person name="Loftus B."/>
        </authorList>
    </citation>
    <scope>NUCLEOTIDE SEQUENCE [LARGE SCALE GENOMIC DNA]</scope>
    <source>
        <strain evidence="3 4">Neff</strain>
    </source>
</reference>
<evidence type="ECO:0000313" key="4">
    <source>
        <dbReference type="Proteomes" id="UP000011083"/>
    </source>
</evidence>
<dbReference type="GO" id="GO:0003729">
    <property type="term" value="F:mRNA binding"/>
    <property type="evidence" value="ECO:0007669"/>
    <property type="project" value="TreeGrafter"/>
</dbReference>
<evidence type="ECO:0000256" key="1">
    <source>
        <dbReference type="PROSITE-ProRule" id="PRU00708"/>
    </source>
</evidence>
<evidence type="ECO:0000256" key="2">
    <source>
        <dbReference type="SAM" id="MobiDB-lite"/>
    </source>
</evidence>
<dbReference type="OrthoDB" id="185373at2759"/>
<dbReference type="STRING" id="1257118.L8H0C3"/>
<organism evidence="3 4">
    <name type="scientific">Acanthamoeba castellanii (strain ATCC 30010 / Neff)</name>
    <dbReference type="NCBI Taxonomy" id="1257118"/>
    <lineage>
        <taxon>Eukaryota</taxon>
        <taxon>Amoebozoa</taxon>
        <taxon>Discosea</taxon>
        <taxon>Longamoebia</taxon>
        <taxon>Centramoebida</taxon>
        <taxon>Acanthamoebidae</taxon>
        <taxon>Acanthamoeba</taxon>
    </lineage>
</organism>
<keyword evidence="4" id="KW-1185">Reference proteome</keyword>
<name>L8H0C3_ACACF</name>
<dbReference type="NCBIfam" id="TIGR00756">
    <property type="entry name" value="PPR"/>
    <property type="match status" value="2"/>
</dbReference>
<feature type="region of interest" description="Disordered" evidence="2">
    <location>
        <begin position="58"/>
        <end position="82"/>
    </location>
</feature>
<accession>L8H0C3</accession>
<protein>
    <submittedName>
        <fullName evidence="3">Pentatricopeptide repeat domain containing protein</fullName>
    </submittedName>
</protein>
<dbReference type="AlphaFoldDB" id="L8H0C3"/>
<dbReference type="InterPro" id="IPR011990">
    <property type="entry name" value="TPR-like_helical_dom_sf"/>
</dbReference>
<dbReference type="InterPro" id="IPR002885">
    <property type="entry name" value="PPR_rpt"/>
</dbReference>
<feature type="region of interest" description="Disordered" evidence="2">
    <location>
        <begin position="120"/>
        <end position="154"/>
    </location>
</feature>
<gene>
    <name evidence="3" type="ORF">ACA1_393910</name>
</gene>
<dbReference type="PROSITE" id="PS51375">
    <property type="entry name" value="PPR"/>
    <property type="match status" value="3"/>
</dbReference>
<feature type="repeat" description="PPR" evidence="1">
    <location>
        <begin position="9"/>
        <end position="45"/>
    </location>
</feature>
<feature type="repeat" description="PPR" evidence="1">
    <location>
        <begin position="179"/>
        <end position="213"/>
    </location>
</feature>
<feature type="repeat" description="PPR" evidence="1">
    <location>
        <begin position="296"/>
        <end position="330"/>
    </location>
</feature>
<evidence type="ECO:0000313" key="3">
    <source>
        <dbReference type="EMBL" id="ELR18675.1"/>
    </source>
</evidence>
<dbReference type="Proteomes" id="UP000011083">
    <property type="component" value="Unassembled WGS sequence"/>
</dbReference>
<dbReference type="PANTHER" id="PTHR47938">
    <property type="entry name" value="RESPIRATORY COMPLEX I CHAPERONE (CIA84), PUTATIVE (AFU_ORTHOLOGUE AFUA_2G06020)-RELATED"/>
    <property type="match status" value="1"/>
</dbReference>
<proteinExistence type="predicted"/>
<dbReference type="PANTHER" id="PTHR47938:SF35">
    <property type="entry name" value="PENTATRICOPEPTIDE REPEAT-CONTAINING PROTEIN 4, MITOCHONDRIAL-RELATED"/>
    <property type="match status" value="1"/>
</dbReference>
<dbReference type="VEuPathDB" id="AmoebaDB:ACA1_393910"/>
<dbReference type="KEGG" id="acan:ACA1_393910"/>
<dbReference type="Gene3D" id="1.25.40.10">
    <property type="entry name" value="Tetratricopeptide repeat domain"/>
    <property type="match status" value="2"/>
</dbReference>
<dbReference type="EMBL" id="KB007948">
    <property type="protein sequence ID" value="ELR18675.1"/>
    <property type="molecule type" value="Genomic_DNA"/>
</dbReference>
<dbReference type="GeneID" id="14919459"/>